<dbReference type="EMBL" id="PFSC01000170">
    <property type="protein sequence ID" value="PJC30272.1"/>
    <property type="molecule type" value="Genomic_DNA"/>
</dbReference>
<protein>
    <submittedName>
        <fullName evidence="7">Sodium:proton exchanger</fullName>
    </submittedName>
</protein>
<feature type="transmembrane region" description="Helical" evidence="5">
    <location>
        <begin position="242"/>
        <end position="264"/>
    </location>
</feature>
<gene>
    <name evidence="7" type="ORF">CO051_06560</name>
</gene>
<accession>A0A2M8EWM9</accession>
<dbReference type="GO" id="GO:0008273">
    <property type="term" value="F:calcium, potassium:sodium antiporter activity"/>
    <property type="evidence" value="ECO:0007669"/>
    <property type="project" value="TreeGrafter"/>
</dbReference>
<evidence type="ECO:0000256" key="5">
    <source>
        <dbReference type="SAM" id="Phobius"/>
    </source>
</evidence>
<organism evidence="7 8">
    <name type="scientific">Candidatus Roizmanbacteria bacterium CG_4_9_14_0_2_um_filter_39_13</name>
    <dbReference type="NCBI Taxonomy" id="1974839"/>
    <lineage>
        <taxon>Bacteria</taxon>
        <taxon>Candidatus Roizmaniibacteriota</taxon>
    </lineage>
</organism>
<dbReference type="GO" id="GO:0005886">
    <property type="term" value="C:plasma membrane"/>
    <property type="evidence" value="ECO:0007669"/>
    <property type="project" value="TreeGrafter"/>
</dbReference>
<feature type="transmembrane region" description="Helical" evidence="5">
    <location>
        <begin position="276"/>
        <end position="298"/>
    </location>
</feature>
<dbReference type="Gene3D" id="1.20.1420.30">
    <property type="entry name" value="NCX, central ion-binding region"/>
    <property type="match status" value="2"/>
</dbReference>
<name>A0A2M8EWM9_9BACT</name>
<comment type="caution">
    <text evidence="7">The sequence shown here is derived from an EMBL/GenBank/DDBJ whole genome shotgun (WGS) entry which is preliminary data.</text>
</comment>
<reference evidence="8" key="1">
    <citation type="submission" date="2017-09" db="EMBL/GenBank/DDBJ databases">
        <title>Depth-based differentiation of microbial function through sediment-hosted aquifers and enrichment of novel symbionts in the deep terrestrial subsurface.</title>
        <authorList>
            <person name="Probst A.J."/>
            <person name="Ladd B."/>
            <person name="Jarett J.K."/>
            <person name="Geller-Mcgrath D.E."/>
            <person name="Sieber C.M.K."/>
            <person name="Emerson J.B."/>
            <person name="Anantharaman K."/>
            <person name="Thomas B.C."/>
            <person name="Malmstrom R."/>
            <person name="Stieglmeier M."/>
            <person name="Klingl A."/>
            <person name="Woyke T."/>
            <person name="Ryan C.M."/>
            <person name="Banfield J.F."/>
        </authorList>
    </citation>
    <scope>NUCLEOTIDE SEQUENCE [LARGE SCALE GENOMIC DNA]</scope>
</reference>
<dbReference type="PANTHER" id="PTHR10846:SF8">
    <property type="entry name" value="INNER MEMBRANE PROTEIN YRBG"/>
    <property type="match status" value="1"/>
</dbReference>
<evidence type="ECO:0000256" key="3">
    <source>
        <dbReference type="ARBA" id="ARBA00022989"/>
    </source>
</evidence>
<dbReference type="InterPro" id="IPR044880">
    <property type="entry name" value="NCX_ion-bd_dom_sf"/>
</dbReference>
<dbReference type="InterPro" id="IPR004481">
    <property type="entry name" value="K/Na/Ca-exchanger"/>
</dbReference>
<feature type="domain" description="Sodium/calcium exchanger membrane region" evidence="6">
    <location>
        <begin position="8"/>
        <end position="146"/>
    </location>
</feature>
<evidence type="ECO:0000313" key="8">
    <source>
        <dbReference type="Proteomes" id="UP000231383"/>
    </source>
</evidence>
<dbReference type="Proteomes" id="UP000231383">
    <property type="component" value="Unassembled WGS sequence"/>
</dbReference>
<dbReference type="Pfam" id="PF01699">
    <property type="entry name" value="Na_Ca_ex"/>
    <property type="match status" value="2"/>
</dbReference>
<dbReference type="PANTHER" id="PTHR10846">
    <property type="entry name" value="SODIUM/POTASSIUM/CALCIUM EXCHANGER"/>
    <property type="match status" value="1"/>
</dbReference>
<evidence type="ECO:0000256" key="1">
    <source>
        <dbReference type="ARBA" id="ARBA00004141"/>
    </source>
</evidence>
<comment type="subcellular location">
    <subcellularLocation>
        <location evidence="1">Membrane</location>
        <topology evidence="1">Multi-pass membrane protein</topology>
    </subcellularLocation>
</comment>
<dbReference type="AlphaFoldDB" id="A0A2M8EWM9"/>
<keyword evidence="4 5" id="KW-0472">Membrane</keyword>
<feature type="transmembrane region" description="Helical" evidence="5">
    <location>
        <begin position="341"/>
        <end position="360"/>
    </location>
</feature>
<evidence type="ECO:0000256" key="4">
    <source>
        <dbReference type="ARBA" id="ARBA00023136"/>
    </source>
</evidence>
<dbReference type="InterPro" id="IPR004837">
    <property type="entry name" value="NaCa_Exmemb"/>
</dbReference>
<dbReference type="NCBIfam" id="TIGR00367">
    <property type="entry name" value="calcium/sodium antiporter"/>
    <property type="match status" value="1"/>
</dbReference>
<sequence length="381" mass="42262">MLILYLGALVLIFYLLAKICDQYFVNSLDIIAKKWKLSDDVAGATLMAIGSSAPEFFTALIALTKIGSEQVGAGTIVGSAIFNILVIVGMSSIVATAYLNWRPVIRDLLFYVVSILILLLTFSDGVISWQEALIYIFGYVVYVLILSRWSGWFPDKKNLDILAEDVEAFEREEKKHERGRIYGVVLSFFDRSLAMTFPRHEHIQKSYWRVFWISIIWIIVLSWALVELAVLTAHSLGIPEVIIALTILATGTSIPDLISSLIVAKKGRGDMAVSNAVGSNVFDILIGLGFPWLLYVLVTGGSVKVGTENLFSSILLLFFTVIALLFLLISQKFKLGARSGYFLVGLYILYVCYAVYGAYYPDAWSVGELLTYGGQVLGIVR</sequence>
<feature type="transmembrane region" description="Helical" evidence="5">
    <location>
        <begin position="108"/>
        <end position="127"/>
    </location>
</feature>
<evidence type="ECO:0000313" key="7">
    <source>
        <dbReference type="EMBL" id="PJC30272.1"/>
    </source>
</evidence>
<evidence type="ECO:0000259" key="6">
    <source>
        <dbReference type="Pfam" id="PF01699"/>
    </source>
</evidence>
<feature type="domain" description="Sodium/calcium exchanger membrane region" evidence="6">
    <location>
        <begin position="208"/>
        <end position="355"/>
    </location>
</feature>
<feature type="transmembrane region" description="Helical" evidence="5">
    <location>
        <begin position="210"/>
        <end position="230"/>
    </location>
</feature>
<keyword evidence="3 5" id="KW-1133">Transmembrane helix</keyword>
<evidence type="ECO:0000256" key="2">
    <source>
        <dbReference type="ARBA" id="ARBA00022692"/>
    </source>
</evidence>
<dbReference type="GO" id="GO:0005262">
    <property type="term" value="F:calcium channel activity"/>
    <property type="evidence" value="ECO:0007669"/>
    <property type="project" value="TreeGrafter"/>
</dbReference>
<proteinExistence type="predicted"/>
<feature type="transmembrane region" description="Helical" evidence="5">
    <location>
        <begin position="75"/>
        <end position="96"/>
    </location>
</feature>
<feature type="transmembrane region" description="Helical" evidence="5">
    <location>
        <begin position="41"/>
        <end position="63"/>
    </location>
</feature>
<keyword evidence="2 5" id="KW-0812">Transmembrane</keyword>
<feature type="transmembrane region" description="Helical" evidence="5">
    <location>
        <begin position="310"/>
        <end position="329"/>
    </location>
</feature>
<feature type="transmembrane region" description="Helical" evidence="5">
    <location>
        <begin position="132"/>
        <end position="150"/>
    </location>
</feature>
<dbReference type="GO" id="GO:0006874">
    <property type="term" value="P:intracellular calcium ion homeostasis"/>
    <property type="evidence" value="ECO:0007669"/>
    <property type="project" value="TreeGrafter"/>
</dbReference>